<evidence type="ECO:0000313" key="2">
    <source>
        <dbReference type="EMBL" id="CAF4565613.1"/>
    </source>
</evidence>
<comment type="caution">
    <text evidence="3">The sequence shown here is derived from an EMBL/GenBank/DDBJ whole genome shotgun (WGS) entry which is preliminary data.</text>
</comment>
<evidence type="ECO:0000313" key="4">
    <source>
        <dbReference type="EMBL" id="CAF5071894.1"/>
    </source>
</evidence>
<dbReference type="AlphaFoldDB" id="A0A8S2Z076"/>
<proteinExistence type="predicted"/>
<dbReference type="Proteomes" id="UP000681720">
    <property type="component" value="Unassembled WGS sequence"/>
</dbReference>
<dbReference type="EMBL" id="CAJOBI010100662">
    <property type="protein sequence ID" value="CAF4586172.1"/>
    <property type="molecule type" value="Genomic_DNA"/>
</dbReference>
<reference evidence="3" key="1">
    <citation type="submission" date="2021-02" db="EMBL/GenBank/DDBJ databases">
        <authorList>
            <person name="Nowell W R."/>
        </authorList>
    </citation>
    <scope>NUCLEOTIDE SEQUENCE</scope>
</reference>
<protein>
    <recommendedName>
        <fullName evidence="1">Vacuolar protein sorting protein 11 C-terminal domain-containing protein</fullName>
    </recommendedName>
</protein>
<dbReference type="Proteomes" id="UP000676336">
    <property type="component" value="Unassembled WGS sequence"/>
</dbReference>
<dbReference type="Proteomes" id="UP000681967">
    <property type="component" value="Unassembled WGS sequence"/>
</dbReference>
<evidence type="ECO:0000259" key="1">
    <source>
        <dbReference type="Pfam" id="PF12451"/>
    </source>
</evidence>
<feature type="domain" description="Vacuolar protein sorting protein 11 C-terminal" evidence="1">
    <location>
        <begin position="34"/>
        <end position="69"/>
    </location>
</feature>
<dbReference type="EMBL" id="CAJOBJ010239262">
    <property type="protein sequence ID" value="CAF5071894.1"/>
    <property type="molecule type" value="Genomic_DNA"/>
</dbReference>
<name>A0A8S2Z076_9BILA</name>
<evidence type="ECO:0000313" key="3">
    <source>
        <dbReference type="EMBL" id="CAF4586172.1"/>
    </source>
</evidence>
<dbReference type="Pfam" id="PF12451">
    <property type="entry name" value="VPS11_C"/>
    <property type="match status" value="1"/>
</dbReference>
<gene>
    <name evidence="2" type="ORF">BYL167_LOCUS38689</name>
    <name evidence="4" type="ORF">GIL414_LOCUS61168</name>
    <name evidence="3" type="ORF">SMN809_LOCUS38482</name>
</gene>
<evidence type="ECO:0000313" key="5">
    <source>
        <dbReference type="Proteomes" id="UP000676336"/>
    </source>
</evidence>
<feature type="non-terminal residue" evidence="3">
    <location>
        <position position="1"/>
    </location>
</feature>
<accession>A0A8S2Z076</accession>
<dbReference type="InterPro" id="IPR024763">
    <property type="entry name" value="VPS11_C"/>
</dbReference>
<dbReference type="EMBL" id="CAJOBH010091114">
    <property type="protein sequence ID" value="CAF4565613.1"/>
    <property type="molecule type" value="Genomic_DNA"/>
</dbReference>
<sequence length="75" mass="8866">RSRVVSIRINQTLCAAILQSNDIELPYYFSKWLDLINNQRVGKDIHETFHRELDGQQDKFGVIAEFLGRRLFDKE</sequence>
<organism evidence="3 5">
    <name type="scientific">Rotaria magnacalcarata</name>
    <dbReference type="NCBI Taxonomy" id="392030"/>
    <lineage>
        <taxon>Eukaryota</taxon>
        <taxon>Metazoa</taxon>
        <taxon>Spiralia</taxon>
        <taxon>Gnathifera</taxon>
        <taxon>Rotifera</taxon>
        <taxon>Eurotatoria</taxon>
        <taxon>Bdelloidea</taxon>
        <taxon>Philodinida</taxon>
        <taxon>Philodinidae</taxon>
        <taxon>Rotaria</taxon>
    </lineage>
</organism>